<feature type="compositionally biased region" description="Gly residues" evidence="1">
    <location>
        <begin position="575"/>
        <end position="595"/>
    </location>
</feature>
<dbReference type="AlphaFoldDB" id="A0A6M3IMP3"/>
<gene>
    <name evidence="2" type="ORF">MM415B01425_0009</name>
</gene>
<dbReference type="InterPro" id="IPR032427">
    <property type="entry name" value="P22_portal"/>
</dbReference>
<organism evidence="2">
    <name type="scientific">viral metagenome</name>
    <dbReference type="NCBI Taxonomy" id="1070528"/>
    <lineage>
        <taxon>unclassified sequences</taxon>
        <taxon>metagenomes</taxon>
        <taxon>organismal metagenomes</taxon>
    </lineage>
</organism>
<evidence type="ECO:0000256" key="1">
    <source>
        <dbReference type="SAM" id="MobiDB-lite"/>
    </source>
</evidence>
<feature type="region of interest" description="Disordered" evidence="1">
    <location>
        <begin position="555"/>
        <end position="595"/>
    </location>
</feature>
<reference evidence="2" key="1">
    <citation type="submission" date="2020-03" db="EMBL/GenBank/DDBJ databases">
        <title>The deep terrestrial virosphere.</title>
        <authorList>
            <person name="Holmfeldt K."/>
            <person name="Nilsson E."/>
            <person name="Simone D."/>
            <person name="Lopez-Fernandez M."/>
            <person name="Wu X."/>
            <person name="de Brujin I."/>
            <person name="Lundin D."/>
            <person name="Andersson A."/>
            <person name="Bertilsson S."/>
            <person name="Dopson M."/>
        </authorList>
    </citation>
    <scope>NUCLEOTIDE SEQUENCE</scope>
    <source>
        <strain evidence="2">MM415B01425</strain>
    </source>
</reference>
<dbReference type="Pfam" id="PF16510">
    <property type="entry name" value="P22_portal"/>
    <property type="match status" value="1"/>
</dbReference>
<evidence type="ECO:0000313" key="2">
    <source>
        <dbReference type="EMBL" id="QJA58664.1"/>
    </source>
</evidence>
<proteinExistence type="predicted"/>
<accession>A0A6M3IMP3</accession>
<name>A0A6M3IMP3_9ZZZZ</name>
<sequence length="595" mass="67729">MAQTQAQSKVEKIEDFKKLQVLTHEAELKAELLFREKLLNIYNEAAIYKQQITANWDMYKNFVRGAQWPSRRPSYKVSAVVNFIIENVERKTALLTDAKPIPFVVPRSDKYQDTADILNAIISVIFQEHSFGLANADLVENAQVFGSGFLNTVYNKDSREVLVCATDPRAIYIDPLVRKSYLLVEGEYVIIEDVWSLSRAQDMYPKRADMLRPDAGLSRFRTDNSQGMFQRMMNKVFKTTDGNLSTSEIPRVYVREYWLKDRSKNDEGKARFKNAARKVVMIGDVIVDDGDNPYLDGDFTTDMLAWHTDFDSCWGWGDVELMKSPQEIQMKLLATVVENATLMSNAIWVGDADALSKEEWTRLNNAPGTHVKKRPGRELRREPGVPLPSYVMDTNNYMEIAKEKITGMVDVMRGIRTGQVSSGVGIESLQMMAQALVRLRARALEAMHQRVGRKLVSRIFQFYEPEKIFEFLRATSADMEQDMKEVSSELLKPISSRSKTAWKDVALKIEPGSSLGLAKTQRQIQSMRLREMQVIDDQALLEDIEYPHREKVLARVKQKREDETNQEIAGQQPPQGGGRGTQFPGQAGGSPKGRF</sequence>
<protein>
    <submittedName>
        <fullName evidence="2">Putative head to tail joining protein</fullName>
    </submittedName>
</protein>
<dbReference type="EMBL" id="MT141334">
    <property type="protein sequence ID" value="QJA58664.1"/>
    <property type="molecule type" value="Genomic_DNA"/>
</dbReference>